<proteinExistence type="predicted"/>
<organism evidence="2 3">
    <name type="scientific">Paralimibaculum aggregatum</name>
    <dbReference type="NCBI Taxonomy" id="3036245"/>
    <lineage>
        <taxon>Bacteria</taxon>
        <taxon>Pseudomonadati</taxon>
        <taxon>Pseudomonadota</taxon>
        <taxon>Alphaproteobacteria</taxon>
        <taxon>Rhodobacterales</taxon>
        <taxon>Paracoccaceae</taxon>
        <taxon>Paralimibaculum</taxon>
    </lineage>
</organism>
<feature type="compositionally biased region" description="Low complexity" evidence="1">
    <location>
        <begin position="270"/>
        <end position="281"/>
    </location>
</feature>
<evidence type="ECO:0000256" key="1">
    <source>
        <dbReference type="SAM" id="MobiDB-lite"/>
    </source>
</evidence>
<name>A0ABQ6LMV9_9RHOB</name>
<reference evidence="2 3" key="1">
    <citation type="submission" date="2023-04" db="EMBL/GenBank/DDBJ databases">
        <title>Marinoamorphus aggregata gen. nov., sp. Nov., isolate from tissue of brittle star Ophioplocus japonicus.</title>
        <authorList>
            <person name="Kawano K."/>
            <person name="Sawayama S."/>
            <person name="Nakagawa S."/>
        </authorList>
    </citation>
    <scope>NUCLEOTIDE SEQUENCE [LARGE SCALE GENOMIC DNA]</scope>
    <source>
        <strain evidence="2 3">NKW23</strain>
    </source>
</reference>
<evidence type="ECO:0000313" key="2">
    <source>
        <dbReference type="EMBL" id="GMG81610.1"/>
    </source>
</evidence>
<dbReference type="SUPFAM" id="SSF144059">
    <property type="entry name" value="ImpE-like"/>
    <property type="match status" value="1"/>
</dbReference>
<protein>
    <submittedName>
        <fullName evidence="2">Type VI secretion system accessory protein TagJ</fullName>
    </submittedName>
</protein>
<comment type="caution">
    <text evidence="2">The sequence shown here is derived from an EMBL/GenBank/DDBJ whole genome shotgun (WGS) entry which is preliminary data.</text>
</comment>
<evidence type="ECO:0000313" key="3">
    <source>
        <dbReference type="Proteomes" id="UP001239909"/>
    </source>
</evidence>
<feature type="region of interest" description="Disordered" evidence="1">
    <location>
        <begin position="267"/>
        <end position="288"/>
    </location>
</feature>
<dbReference type="Pfam" id="PF07024">
    <property type="entry name" value="ImpE"/>
    <property type="match status" value="1"/>
</dbReference>
<dbReference type="Gene3D" id="1.25.40.10">
    <property type="entry name" value="Tetratricopeptide repeat domain"/>
    <property type="match status" value="1"/>
</dbReference>
<dbReference type="EMBL" id="BSYI01000004">
    <property type="protein sequence ID" value="GMG81610.1"/>
    <property type="molecule type" value="Genomic_DNA"/>
</dbReference>
<dbReference type="RefSeq" id="WP_285670280.1">
    <property type="nucleotide sequence ID" value="NZ_BSYI01000004.1"/>
</dbReference>
<accession>A0ABQ6LMV9</accession>
<dbReference type="InterPro" id="IPR011990">
    <property type="entry name" value="TPR-like_helical_dom_sf"/>
</dbReference>
<gene>
    <name evidence="2" type="primary">tagJ</name>
    <name evidence="2" type="ORF">LNKW23_08230</name>
</gene>
<sequence>MSALDLLKSGDLSAALAAVQADVRTDPSAAKHRIFLFQLLCVLGDWNKAVMQLRLAAQMDESATPMAQTYREAIGCELVRERVFRGETAPLVLGEPQQWSALLIEALAPLARGDHATAERLRGEAFEMAPATSGEIDGTRFEWMADADMRFGPMLEVIVNGKYFWAPFDSIMQIDIDPPTDLRDRVWTPAMITWAAGGETPALIPTRYPGTAELPEDVMRLARETRWEEAGEGLFVGLGQRVIATDAEEYGLMDIRKIVLDVEEVTEPGDAAAEPDVAEVPAAEKGDG</sequence>
<dbReference type="PIRSF" id="PIRSF029288">
    <property type="entry name" value="SciE_ImpE"/>
    <property type="match status" value="1"/>
</dbReference>
<dbReference type="Proteomes" id="UP001239909">
    <property type="component" value="Unassembled WGS sequence"/>
</dbReference>
<dbReference type="InterPro" id="IPR009211">
    <property type="entry name" value="TagJ"/>
</dbReference>
<keyword evidence="3" id="KW-1185">Reference proteome</keyword>